<name>A0A2J7TDE9_METSI</name>
<evidence type="ECO:0008006" key="4">
    <source>
        <dbReference type="Google" id="ProtNLM"/>
    </source>
</evidence>
<dbReference type="SUPFAM" id="SSF48613">
    <property type="entry name" value="Heme oxygenase-like"/>
    <property type="match status" value="1"/>
</dbReference>
<protein>
    <recommendedName>
        <fullName evidence="4">Heme oxygenase</fullName>
    </recommendedName>
</protein>
<evidence type="ECO:0000313" key="3">
    <source>
        <dbReference type="Proteomes" id="UP000236286"/>
    </source>
</evidence>
<dbReference type="InterPro" id="IPR016084">
    <property type="entry name" value="Haem_Oase-like_multi-hlx"/>
</dbReference>
<dbReference type="Pfam" id="PF01126">
    <property type="entry name" value="Heme_oxygenase"/>
    <property type="match status" value="1"/>
</dbReference>
<dbReference type="OrthoDB" id="9149607at2"/>
<feature type="compositionally biased region" description="Basic residues" evidence="1">
    <location>
        <begin position="1"/>
        <end position="26"/>
    </location>
</feature>
<gene>
    <name evidence="2" type="ORF">CR492_16800</name>
</gene>
<dbReference type="EMBL" id="PDZR01000024">
    <property type="protein sequence ID" value="PNG24763.1"/>
    <property type="molecule type" value="Genomic_DNA"/>
</dbReference>
<feature type="compositionally biased region" description="Basic residues" evidence="1">
    <location>
        <begin position="52"/>
        <end position="63"/>
    </location>
</feature>
<dbReference type="InterPro" id="IPR016053">
    <property type="entry name" value="Haem_Oase-like"/>
</dbReference>
<sequence>MGKWRSRSRTLRRLRTNGRPGPRKTRPVGAPGTSRGPIDPPHHSAAPSRRGSPNRRRGVRRVTKSGSGVACFANMLRRQKIDSPDMMDAVTELSGIGVRGRLRLATEGLHQRVEQLLDLDRDMGRNDYIALLIRFFGLYAPLEKALSELHWTPTGLDFEARRKLPWIAADLADFGLDAGACAALPQRKSLPRPGSIAAGLGVLYVVEGSTLGGQLILRRLGPKLGLSPSFGGRFFASYGADVGRMWRAYVAAVENFGGDEGAVAEIERAAIDAFHLFGAWFAGLERGGATFSSGGADG</sequence>
<proteinExistence type="predicted"/>
<dbReference type="GO" id="GO:0006788">
    <property type="term" value="P:heme oxidation"/>
    <property type="evidence" value="ECO:0007669"/>
    <property type="project" value="InterPro"/>
</dbReference>
<evidence type="ECO:0000256" key="1">
    <source>
        <dbReference type="SAM" id="MobiDB-lite"/>
    </source>
</evidence>
<evidence type="ECO:0000313" key="2">
    <source>
        <dbReference type="EMBL" id="PNG24763.1"/>
    </source>
</evidence>
<dbReference type="Gene3D" id="1.20.910.10">
    <property type="entry name" value="Heme oxygenase-like"/>
    <property type="match status" value="1"/>
</dbReference>
<feature type="region of interest" description="Disordered" evidence="1">
    <location>
        <begin position="1"/>
        <end position="64"/>
    </location>
</feature>
<dbReference type="AlphaFoldDB" id="A0A2J7TDE9"/>
<reference evidence="2 3" key="1">
    <citation type="submission" date="2017-10" db="EMBL/GenBank/DDBJ databases">
        <title>Genome announcement of Methylocella silvestris TVC from permafrost.</title>
        <authorList>
            <person name="Wang J."/>
            <person name="Geng K."/>
            <person name="Ul-Haque F."/>
            <person name="Crombie A.T."/>
            <person name="Street L.E."/>
            <person name="Wookey P.A."/>
            <person name="Murrell J.C."/>
            <person name="Pratscher J."/>
        </authorList>
    </citation>
    <scope>NUCLEOTIDE SEQUENCE [LARGE SCALE GENOMIC DNA]</scope>
    <source>
        <strain evidence="2 3">TVC</strain>
    </source>
</reference>
<accession>A0A2J7TDE9</accession>
<dbReference type="CDD" id="cd19166">
    <property type="entry name" value="HemeO-bac"/>
    <property type="match status" value="1"/>
</dbReference>
<dbReference type="Proteomes" id="UP000236286">
    <property type="component" value="Unassembled WGS sequence"/>
</dbReference>
<comment type="caution">
    <text evidence="2">The sequence shown here is derived from an EMBL/GenBank/DDBJ whole genome shotgun (WGS) entry which is preliminary data.</text>
</comment>
<dbReference type="GO" id="GO:0004392">
    <property type="term" value="F:heme oxygenase (decyclizing) activity"/>
    <property type="evidence" value="ECO:0007669"/>
    <property type="project" value="InterPro"/>
</dbReference>
<organism evidence="2 3">
    <name type="scientific">Methylocella silvestris</name>
    <dbReference type="NCBI Taxonomy" id="199596"/>
    <lineage>
        <taxon>Bacteria</taxon>
        <taxon>Pseudomonadati</taxon>
        <taxon>Pseudomonadota</taxon>
        <taxon>Alphaproteobacteria</taxon>
        <taxon>Hyphomicrobiales</taxon>
        <taxon>Beijerinckiaceae</taxon>
        <taxon>Methylocella</taxon>
    </lineage>
</organism>